<feature type="compositionally biased region" description="Low complexity" evidence="1">
    <location>
        <begin position="32"/>
        <end position="59"/>
    </location>
</feature>
<evidence type="ECO:0000313" key="2">
    <source>
        <dbReference type="EMBL" id="GAA3494688.1"/>
    </source>
</evidence>
<evidence type="ECO:0000313" key="3">
    <source>
        <dbReference type="Proteomes" id="UP001501455"/>
    </source>
</evidence>
<gene>
    <name evidence="2" type="ORF">GCM10019016_017880</name>
</gene>
<name>A0ABP6THJ4_9ACTN</name>
<reference evidence="3" key="1">
    <citation type="journal article" date="2019" name="Int. J. Syst. Evol. Microbiol.">
        <title>The Global Catalogue of Microorganisms (GCM) 10K type strain sequencing project: providing services to taxonomists for standard genome sequencing and annotation.</title>
        <authorList>
            <consortium name="The Broad Institute Genomics Platform"/>
            <consortium name="The Broad Institute Genome Sequencing Center for Infectious Disease"/>
            <person name="Wu L."/>
            <person name="Ma J."/>
        </authorList>
    </citation>
    <scope>NUCLEOTIDE SEQUENCE [LARGE SCALE GENOMIC DNA]</scope>
    <source>
        <strain evidence="3">JCM 4816</strain>
    </source>
</reference>
<organism evidence="2 3">
    <name type="scientific">Streptomyces prasinosporus</name>
    <dbReference type="NCBI Taxonomy" id="68256"/>
    <lineage>
        <taxon>Bacteria</taxon>
        <taxon>Bacillati</taxon>
        <taxon>Actinomycetota</taxon>
        <taxon>Actinomycetes</taxon>
        <taxon>Kitasatosporales</taxon>
        <taxon>Streptomycetaceae</taxon>
        <taxon>Streptomyces</taxon>
        <taxon>Streptomyces albogriseolus group</taxon>
    </lineage>
</organism>
<protein>
    <submittedName>
        <fullName evidence="2">Uncharacterized protein</fullName>
    </submittedName>
</protein>
<accession>A0ABP6THJ4</accession>
<dbReference type="Proteomes" id="UP001501455">
    <property type="component" value="Unassembled WGS sequence"/>
</dbReference>
<feature type="region of interest" description="Disordered" evidence="1">
    <location>
        <begin position="1"/>
        <end position="81"/>
    </location>
</feature>
<proteinExistence type="predicted"/>
<comment type="caution">
    <text evidence="2">The sequence shown here is derived from an EMBL/GenBank/DDBJ whole genome shotgun (WGS) entry which is preliminary data.</text>
</comment>
<sequence length="81" mass="7861">MTPEQAPGGRRNARLPPQAVPARRAPHLEGVPGATPAPGDGPTGPAAGPTGTTSGSFGTLCRNGSGCSMGTRDDPAEGGVV</sequence>
<keyword evidence="3" id="KW-1185">Reference proteome</keyword>
<dbReference type="EMBL" id="BAAAXF010000018">
    <property type="protein sequence ID" value="GAA3494688.1"/>
    <property type="molecule type" value="Genomic_DNA"/>
</dbReference>
<evidence type="ECO:0000256" key="1">
    <source>
        <dbReference type="SAM" id="MobiDB-lite"/>
    </source>
</evidence>